<dbReference type="GO" id="GO:0022857">
    <property type="term" value="F:transmembrane transporter activity"/>
    <property type="evidence" value="ECO:0007669"/>
    <property type="project" value="InterPro"/>
</dbReference>
<feature type="compositionally biased region" description="Basic and acidic residues" evidence="5">
    <location>
        <begin position="35"/>
        <end position="47"/>
    </location>
</feature>
<feature type="compositionally biased region" description="Basic and acidic residues" evidence="5">
    <location>
        <begin position="645"/>
        <end position="660"/>
    </location>
</feature>
<dbReference type="EMBL" id="JAPTSV010000004">
    <property type="protein sequence ID" value="KAJ1528299.1"/>
    <property type="molecule type" value="Genomic_DNA"/>
</dbReference>
<feature type="transmembrane region" description="Helical" evidence="6">
    <location>
        <begin position="270"/>
        <end position="287"/>
    </location>
</feature>
<dbReference type="InterPro" id="IPR020846">
    <property type="entry name" value="MFS_dom"/>
</dbReference>
<dbReference type="InterPro" id="IPR005829">
    <property type="entry name" value="Sugar_transporter_CS"/>
</dbReference>
<keyword evidence="3 6" id="KW-1133">Transmembrane helix</keyword>
<reference evidence="8" key="1">
    <citation type="submission" date="2022-12" db="EMBL/GenBank/DDBJ databases">
        <title>Chromosome-level genome assembly of the bean flower thrips Megalurothrips usitatus.</title>
        <authorList>
            <person name="Ma L."/>
            <person name="Liu Q."/>
            <person name="Li H."/>
            <person name="Cai W."/>
        </authorList>
    </citation>
    <scope>NUCLEOTIDE SEQUENCE</scope>
    <source>
        <strain evidence="8">Cailab_2022a</strain>
    </source>
</reference>
<feature type="domain" description="Major facilitator superfamily (MFS) profile" evidence="7">
    <location>
        <begin position="201"/>
        <end position="629"/>
    </location>
</feature>
<dbReference type="PRINTS" id="PR00171">
    <property type="entry name" value="SUGRTRNSPORT"/>
</dbReference>
<dbReference type="InterPro" id="IPR005828">
    <property type="entry name" value="MFS_sugar_transport-like"/>
</dbReference>
<dbReference type="Proteomes" id="UP001075354">
    <property type="component" value="Chromosome 4"/>
</dbReference>
<feature type="transmembrane region" description="Helical" evidence="6">
    <location>
        <begin position="444"/>
        <end position="468"/>
    </location>
</feature>
<feature type="transmembrane region" description="Helical" evidence="6">
    <location>
        <begin position="604"/>
        <end position="625"/>
    </location>
</feature>
<dbReference type="InterPro" id="IPR036259">
    <property type="entry name" value="MFS_trans_sf"/>
</dbReference>
<dbReference type="PROSITE" id="PS00217">
    <property type="entry name" value="SUGAR_TRANSPORT_2"/>
    <property type="match status" value="1"/>
</dbReference>
<dbReference type="Gene3D" id="1.20.1250.20">
    <property type="entry name" value="MFS general substrate transporter like domains"/>
    <property type="match status" value="1"/>
</dbReference>
<dbReference type="FunFam" id="1.20.1250.20:FF:000249">
    <property type="entry name" value="facilitated trehalose transporter Tret1"/>
    <property type="match status" value="1"/>
</dbReference>
<feature type="region of interest" description="Disordered" evidence="5">
    <location>
        <begin position="635"/>
        <end position="660"/>
    </location>
</feature>
<comment type="subcellular location">
    <subcellularLocation>
        <location evidence="1">Membrane</location>
        <topology evidence="1">Multi-pass membrane protein</topology>
    </subcellularLocation>
</comment>
<evidence type="ECO:0000256" key="6">
    <source>
        <dbReference type="SAM" id="Phobius"/>
    </source>
</evidence>
<evidence type="ECO:0000259" key="7">
    <source>
        <dbReference type="PROSITE" id="PS50850"/>
    </source>
</evidence>
<accession>A0AAV7XUN6</accession>
<feature type="transmembrane region" description="Helical" evidence="6">
    <location>
        <begin position="326"/>
        <end position="348"/>
    </location>
</feature>
<dbReference type="AlphaFoldDB" id="A0AAV7XUN6"/>
<sequence length="660" mass="69858">MKSDPGTMAGAEGPSPTAPPLPDVKQSVSGAAGSHPEHREPPPRRQDVPPQQQAPPPPHQRRRQRRQCPPGAAAAIEHRRPSERERDEGHGPCEGSGVCDKGVGTVGVQAVRAAQHPRPANAHRTHVNHEKGREAQQQQQQQQQQQVSEDPKSAMGKAQEAAALTGPDKHEVRALVREAGKGREAAAAADTFSPLWRQVWVTAGAVMATISSGMTTGYSAVLLPQLRNSTITLTSEQESWIASMAPLPMALGCLLGGVLADRLGRQRSQIFICVPFAVGWVLLAVARDLYAILAGRFLTGLCVGLVGPPAGIYIGETAGPEHRGLLMAAISLAVSLGILAAHVLGTVLHWRLTAWLSTAVPIMAMGVLFTSPESPSWLASKGKLAEASRAFRWLRGYGDAATLELQALLAKHGAAPGGLEAGAASPSALPLHRQLLHRSFLKPFFIISTFFLAMQFSGVNAVAFYSVSIIKDVGGGMDEYAVTIILDVVRFAMSCAACVLLRRVGRRPLAVLSAVVTGLSLTGLAALLTFGDPARSPWLSIGLLVLYITAVSLGLVPLPWVMSGEVFPARLRGVGGGTTNALAFFFLFSVVKTAPALLRTLTPAGAFGAYGCVALVGSVFLYAFLPETKNRTLEEIEEEMSGSTKKADKGEKKPSAIELP</sequence>
<evidence type="ECO:0000256" key="1">
    <source>
        <dbReference type="ARBA" id="ARBA00004141"/>
    </source>
</evidence>
<evidence type="ECO:0000256" key="5">
    <source>
        <dbReference type="SAM" id="MobiDB-lite"/>
    </source>
</evidence>
<organism evidence="8 9">
    <name type="scientific">Megalurothrips usitatus</name>
    <name type="common">bean blossom thrips</name>
    <dbReference type="NCBI Taxonomy" id="439358"/>
    <lineage>
        <taxon>Eukaryota</taxon>
        <taxon>Metazoa</taxon>
        <taxon>Ecdysozoa</taxon>
        <taxon>Arthropoda</taxon>
        <taxon>Hexapoda</taxon>
        <taxon>Insecta</taxon>
        <taxon>Pterygota</taxon>
        <taxon>Neoptera</taxon>
        <taxon>Paraneoptera</taxon>
        <taxon>Thysanoptera</taxon>
        <taxon>Terebrantia</taxon>
        <taxon>Thripoidea</taxon>
        <taxon>Thripidae</taxon>
        <taxon>Megalurothrips</taxon>
    </lineage>
</organism>
<feature type="transmembrane region" description="Helical" evidence="6">
    <location>
        <begin position="480"/>
        <end position="501"/>
    </location>
</feature>
<dbReference type="InterPro" id="IPR003663">
    <property type="entry name" value="Sugar/inositol_transpt"/>
</dbReference>
<feature type="transmembrane region" description="Helical" evidence="6">
    <location>
        <begin position="508"/>
        <end position="531"/>
    </location>
</feature>
<evidence type="ECO:0000313" key="8">
    <source>
        <dbReference type="EMBL" id="KAJ1528299.1"/>
    </source>
</evidence>
<dbReference type="GO" id="GO:0016020">
    <property type="term" value="C:membrane"/>
    <property type="evidence" value="ECO:0007669"/>
    <property type="project" value="UniProtKB-SubCell"/>
</dbReference>
<feature type="transmembrane region" description="Helical" evidence="6">
    <location>
        <begin position="293"/>
        <end position="314"/>
    </location>
</feature>
<feature type="region of interest" description="Disordered" evidence="5">
    <location>
        <begin position="113"/>
        <end position="170"/>
    </location>
</feature>
<proteinExistence type="predicted"/>
<keyword evidence="9" id="KW-1185">Reference proteome</keyword>
<feature type="region of interest" description="Disordered" evidence="5">
    <location>
        <begin position="1"/>
        <end position="100"/>
    </location>
</feature>
<dbReference type="Pfam" id="PF00083">
    <property type="entry name" value="Sugar_tr"/>
    <property type="match status" value="1"/>
</dbReference>
<feature type="compositionally biased region" description="Low complexity" evidence="5">
    <location>
        <begin position="136"/>
        <end position="146"/>
    </location>
</feature>
<dbReference type="PANTHER" id="PTHR48021">
    <property type="match status" value="1"/>
</dbReference>
<evidence type="ECO:0000313" key="9">
    <source>
        <dbReference type="Proteomes" id="UP001075354"/>
    </source>
</evidence>
<feature type="transmembrane region" description="Helical" evidence="6">
    <location>
        <begin position="581"/>
        <end position="598"/>
    </location>
</feature>
<evidence type="ECO:0000256" key="3">
    <source>
        <dbReference type="ARBA" id="ARBA00022989"/>
    </source>
</evidence>
<dbReference type="InterPro" id="IPR050549">
    <property type="entry name" value="MFS_Trehalose_Transporter"/>
</dbReference>
<evidence type="ECO:0000256" key="2">
    <source>
        <dbReference type="ARBA" id="ARBA00022692"/>
    </source>
</evidence>
<dbReference type="PROSITE" id="PS50850">
    <property type="entry name" value="MFS"/>
    <property type="match status" value="1"/>
</dbReference>
<keyword evidence="4 6" id="KW-0472">Membrane</keyword>
<dbReference type="SUPFAM" id="SSF103473">
    <property type="entry name" value="MFS general substrate transporter"/>
    <property type="match status" value="1"/>
</dbReference>
<gene>
    <name evidence="8" type="ORF">ONE63_006722</name>
</gene>
<feature type="compositionally biased region" description="Basic and acidic residues" evidence="5">
    <location>
        <begin position="76"/>
        <end position="91"/>
    </location>
</feature>
<protein>
    <recommendedName>
        <fullName evidence="7">Major facilitator superfamily (MFS) profile domain-containing protein</fullName>
    </recommendedName>
</protein>
<name>A0AAV7XUN6_9NEOP</name>
<keyword evidence="2 6" id="KW-0812">Transmembrane</keyword>
<evidence type="ECO:0000256" key="4">
    <source>
        <dbReference type="ARBA" id="ARBA00023136"/>
    </source>
</evidence>
<feature type="transmembrane region" description="Helical" evidence="6">
    <location>
        <begin position="537"/>
        <end position="560"/>
    </location>
</feature>
<comment type="caution">
    <text evidence="8">The sequence shown here is derived from an EMBL/GenBank/DDBJ whole genome shotgun (WGS) entry which is preliminary data.</text>
</comment>
<dbReference type="PANTHER" id="PTHR48021:SF68">
    <property type="entry name" value="MAJOR FACILITATOR SUPERFAMILY (MFS) PROFILE DOMAIN-CONTAINING PROTEIN"/>
    <property type="match status" value="1"/>
</dbReference>